<dbReference type="PRINTS" id="PR00237">
    <property type="entry name" value="GPCRRHODOPSN"/>
</dbReference>
<evidence type="ECO:0000256" key="5">
    <source>
        <dbReference type="ARBA" id="ARBA00023136"/>
    </source>
</evidence>
<gene>
    <name evidence="9" type="ORF">RN001_012034</name>
</gene>
<dbReference type="PANTHER" id="PTHR47760">
    <property type="entry name" value="G-PROTEIN COUPLED RECEPTOR B0563.6-LIKE PROTEIN-RELATED"/>
    <property type="match status" value="1"/>
</dbReference>
<dbReference type="CDD" id="cd14978">
    <property type="entry name" value="7tmA_FMRFamide_R-like"/>
    <property type="match status" value="1"/>
</dbReference>
<feature type="transmembrane region" description="Helical" evidence="7">
    <location>
        <begin position="72"/>
        <end position="92"/>
    </location>
</feature>
<keyword evidence="6" id="KW-0297">G-protein coupled receptor</keyword>
<dbReference type="PANTHER" id="PTHR47760:SF1">
    <property type="entry name" value="G-PROTEIN COUPLED RECEPTORS FAMILY 1 PROFILE DOMAIN-CONTAINING PROTEIN"/>
    <property type="match status" value="1"/>
</dbReference>
<proteinExistence type="inferred from homology"/>
<dbReference type="GO" id="GO:0004930">
    <property type="term" value="F:G protein-coupled receptor activity"/>
    <property type="evidence" value="ECO:0007669"/>
    <property type="project" value="UniProtKB-KW"/>
</dbReference>
<comment type="similarity">
    <text evidence="2 6">Belongs to the G-protein coupled receptor 1 family.</text>
</comment>
<dbReference type="EMBL" id="JARPUR010000005">
    <property type="protein sequence ID" value="KAK4875612.1"/>
    <property type="molecule type" value="Genomic_DNA"/>
</dbReference>
<keyword evidence="3 6" id="KW-0812">Transmembrane</keyword>
<keyword evidence="10" id="KW-1185">Reference proteome</keyword>
<name>A0AAN7SD42_9COLE</name>
<dbReference type="Pfam" id="PF00001">
    <property type="entry name" value="7tm_1"/>
    <property type="match status" value="1"/>
</dbReference>
<dbReference type="InterPro" id="IPR000276">
    <property type="entry name" value="GPCR_Rhodpsn"/>
</dbReference>
<feature type="transmembrane region" description="Helical" evidence="7">
    <location>
        <begin position="153"/>
        <end position="173"/>
    </location>
</feature>
<accession>A0AAN7SD42</accession>
<feature type="transmembrane region" description="Helical" evidence="7">
    <location>
        <begin position="209"/>
        <end position="227"/>
    </location>
</feature>
<feature type="transmembrane region" description="Helical" evidence="7">
    <location>
        <begin position="112"/>
        <end position="132"/>
    </location>
</feature>
<dbReference type="PROSITE" id="PS00237">
    <property type="entry name" value="G_PROTEIN_RECEP_F1_1"/>
    <property type="match status" value="1"/>
</dbReference>
<dbReference type="Proteomes" id="UP001353858">
    <property type="component" value="Unassembled WGS sequence"/>
</dbReference>
<comment type="subcellular location">
    <subcellularLocation>
        <location evidence="1">Membrane</location>
    </subcellularLocation>
</comment>
<dbReference type="AlphaFoldDB" id="A0AAN7SD42"/>
<feature type="transmembrane region" description="Helical" evidence="7">
    <location>
        <begin position="261"/>
        <end position="286"/>
    </location>
</feature>
<protein>
    <recommendedName>
        <fullName evidence="8">G-protein coupled receptors family 1 profile domain-containing protein</fullName>
    </recommendedName>
</protein>
<dbReference type="Gene3D" id="1.20.1070.10">
    <property type="entry name" value="Rhodopsin 7-helix transmembrane proteins"/>
    <property type="match status" value="1"/>
</dbReference>
<organism evidence="9 10">
    <name type="scientific">Aquatica leii</name>
    <dbReference type="NCBI Taxonomy" id="1421715"/>
    <lineage>
        <taxon>Eukaryota</taxon>
        <taxon>Metazoa</taxon>
        <taxon>Ecdysozoa</taxon>
        <taxon>Arthropoda</taxon>
        <taxon>Hexapoda</taxon>
        <taxon>Insecta</taxon>
        <taxon>Pterygota</taxon>
        <taxon>Neoptera</taxon>
        <taxon>Endopterygota</taxon>
        <taxon>Coleoptera</taxon>
        <taxon>Polyphaga</taxon>
        <taxon>Elateriformia</taxon>
        <taxon>Elateroidea</taxon>
        <taxon>Lampyridae</taxon>
        <taxon>Luciolinae</taxon>
        <taxon>Aquatica</taxon>
    </lineage>
</organism>
<dbReference type="PROSITE" id="PS50262">
    <property type="entry name" value="G_PROTEIN_RECEP_F1_2"/>
    <property type="match status" value="1"/>
</dbReference>
<keyword evidence="6" id="KW-0807">Transducer</keyword>
<keyword evidence="5 7" id="KW-0472">Membrane</keyword>
<dbReference type="InterPro" id="IPR053093">
    <property type="entry name" value="GPCR-like"/>
</dbReference>
<evidence type="ECO:0000256" key="1">
    <source>
        <dbReference type="ARBA" id="ARBA00004370"/>
    </source>
</evidence>
<dbReference type="InterPro" id="IPR017452">
    <property type="entry name" value="GPCR_Rhodpsn_7TM"/>
</dbReference>
<evidence type="ECO:0000256" key="7">
    <source>
        <dbReference type="SAM" id="Phobius"/>
    </source>
</evidence>
<dbReference type="GO" id="GO:0016020">
    <property type="term" value="C:membrane"/>
    <property type="evidence" value="ECO:0007669"/>
    <property type="project" value="UniProtKB-SubCell"/>
</dbReference>
<evidence type="ECO:0000259" key="8">
    <source>
        <dbReference type="PROSITE" id="PS50262"/>
    </source>
</evidence>
<comment type="caution">
    <text evidence="9">The sequence shown here is derived from an EMBL/GenBank/DDBJ whole genome shotgun (WGS) entry which is preliminary data.</text>
</comment>
<keyword evidence="4 7" id="KW-1133">Transmembrane helix</keyword>
<reference evidence="10" key="1">
    <citation type="submission" date="2023-01" db="EMBL/GenBank/DDBJ databases">
        <title>Key to firefly adult light organ development and bioluminescence: homeobox transcription factors regulate luciferase expression and transportation to peroxisome.</title>
        <authorList>
            <person name="Fu X."/>
        </authorList>
    </citation>
    <scope>NUCLEOTIDE SEQUENCE [LARGE SCALE GENOMIC DNA]</scope>
</reference>
<evidence type="ECO:0000256" key="4">
    <source>
        <dbReference type="ARBA" id="ARBA00022989"/>
    </source>
</evidence>
<evidence type="ECO:0000256" key="6">
    <source>
        <dbReference type="RuleBase" id="RU000688"/>
    </source>
</evidence>
<feature type="domain" description="G-protein coupled receptors family 1 profile" evidence="8">
    <location>
        <begin position="52"/>
        <end position="318"/>
    </location>
</feature>
<feature type="transmembrane region" description="Helical" evidence="7">
    <location>
        <begin position="36"/>
        <end position="60"/>
    </location>
</feature>
<evidence type="ECO:0000313" key="10">
    <source>
        <dbReference type="Proteomes" id="UP001353858"/>
    </source>
</evidence>
<evidence type="ECO:0000256" key="2">
    <source>
        <dbReference type="ARBA" id="ARBA00010663"/>
    </source>
</evidence>
<sequence length="366" mass="41794">MTLFFDGVPYCDGVDATSSTIAQIEYEHLLKQIRRVAYQIIAPLLVATGVVGNMLNLIVLCRPFFNSCTRTYLRVLAIADIIILLLDIPMIIRLNGKQNTNIFTAVYHAYVEIPIITTFIAFNVYVVTCLTVDRYVSVCAPTKFKSFHTSKRAKIAVVVAITISVVLSFPLILLKTVCSCKITGSWGFKDNVNITGTTYWYAYLLGSEIMMRIGPAMFVAILNILIIRQFRIITKKRNESQNTDIKVYMHRTKKYQEEKRLVILLQIIVVLFCTTMIPSSCLSIWYTIHPSRSYSFEVFRAVANLLEMTNFGLNFGAYFLCSKEFRKALLSIFVNLNVETKSFHKQCNYINRKEPIKPIATTTIHF</sequence>
<dbReference type="SUPFAM" id="SSF81321">
    <property type="entry name" value="Family A G protein-coupled receptor-like"/>
    <property type="match status" value="1"/>
</dbReference>
<evidence type="ECO:0000313" key="9">
    <source>
        <dbReference type="EMBL" id="KAK4875612.1"/>
    </source>
</evidence>
<feature type="transmembrane region" description="Helical" evidence="7">
    <location>
        <begin position="298"/>
        <end position="321"/>
    </location>
</feature>
<evidence type="ECO:0000256" key="3">
    <source>
        <dbReference type="ARBA" id="ARBA00022692"/>
    </source>
</evidence>
<keyword evidence="6" id="KW-0675">Receptor</keyword>